<feature type="transmembrane region" description="Helical" evidence="8">
    <location>
        <begin position="19"/>
        <end position="39"/>
    </location>
</feature>
<feature type="region of interest" description="Disordered" evidence="7">
    <location>
        <begin position="454"/>
        <end position="567"/>
    </location>
</feature>
<feature type="transmembrane region" description="Helical" evidence="8">
    <location>
        <begin position="121"/>
        <end position="143"/>
    </location>
</feature>
<feature type="compositionally biased region" description="Pro residues" evidence="7">
    <location>
        <begin position="505"/>
        <end position="515"/>
    </location>
</feature>
<keyword evidence="3 8" id="KW-0812">Transmembrane</keyword>
<dbReference type="Pfam" id="PF00999">
    <property type="entry name" value="Na_H_Exchanger"/>
    <property type="match status" value="1"/>
</dbReference>
<comment type="subcellular location">
    <subcellularLocation>
        <location evidence="1">Membrane</location>
        <topology evidence="1">Multi-pass membrane protein</topology>
    </subcellularLocation>
</comment>
<dbReference type="AlphaFoldDB" id="A0A917ZS60"/>
<feature type="domain" description="Cation/H+ exchanger transmembrane" evidence="9">
    <location>
        <begin position="72"/>
        <end position="448"/>
    </location>
</feature>
<dbReference type="Gene3D" id="1.20.1530.20">
    <property type="match status" value="1"/>
</dbReference>
<evidence type="ECO:0000256" key="4">
    <source>
        <dbReference type="ARBA" id="ARBA00022989"/>
    </source>
</evidence>
<dbReference type="InterPro" id="IPR006153">
    <property type="entry name" value="Cation/H_exchanger_TM"/>
</dbReference>
<dbReference type="InterPro" id="IPR038770">
    <property type="entry name" value="Na+/solute_symporter_sf"/>
</dbReference>
<organism evidence="10 11">
    <name type="scientific">Wenjunlia tyrosinilytica</name>
    <dbReference type="NCBI Taxonomy" id="1544741"/>
    <lineage>
        <taxon>Bacteria</taxon>
        <taxon>Bacillati</taxon>
        <taxon>Actinomycetota</taxon>
        <taxon>Actinomycetes</taxon>
        <taxon>Kitasatosporales</taxon>
        <taxon>Streptomycetaceae</taxon>
        <taxon>Wenjunlia</taxon>
    </lineage>
</organism>
<comment type="caution">
    <text evidence="10">The sequence shown here is derived from an EMBL/GenBank/DDBJ whole genome shotgun (WGS) entry which is preliminary data.</text>
</comment>
<keyword evidence="4 8" id="KW-1133">Transmembrane helix</keyword>
<evidence type="ECO:0000256" key="8">
    <source>
        <dbReference type="SAM" id="Phobius"/>
    </source>
</evidence>
<feature type="transmembrane region" description="Helical" evidence="8">
    <location>
        <begin position="222"/>
        <end position="244"/>
    </location>
</feature>
<evidence type="ECO:0000256" key="3">
    <source>
        <dbReference type="ARBA" id="ARBA00022692"/>
    </source>
</evidence>
<evidence type="ECO:0000256" key="6">
    <source>
        <dbReference type="ARBA" id="ARBA00023136"/>
    </source>
</evidence>
<dbReference type="GO" id="GO:1902600">
    <property type="term" value="P:proton transmembrane transport"/>
    <property type="evidence" value="ECO:0007669"/>
    <property type="project" value="InterPro"/>
</dbReference>
<name>A0A917ZS60_9ACTN</name>
<accession>A0A917ZS60</accession>
<dbReference type="GO" id="GO:0016020">
    <property type="term" value="C:membrane"/>
    <property type="evidence" value="ECO:0007669"/>
    <property type="project" value="UniProtKB-SubCell"/>
</dbReference>
<reference evidence="10" key="1">
    <citation type="journal article" date="2014" name="Int. J. Syst. Evol. Microbiol.">
        <title>Complete genome sequence of Corynebacterium casei LMG S-19264T (=DSM 44701T), isolated from a smear-ripened cheese.</title>
        <authorList>
            <consortium name="US DOE Joint Genome Institute (JGI-PGF)"/>
            <person name="Walter F."/>
            <person name="Albersmeier A."/>
            <person name="Kalinowski J."/>
            <person name="Ruckert C."/>
        </authorList>
    </citation>
    <scope>NUCLEOTIDE SEQUENCE</scope>
    <source>
        <strain evidence="10">CGMCC 4.7201</strain>
    </source>
</reference>
<sequence>MSEPATQDIRPALPARRALFGYAALVVLPLGAVVGIALSVHGPGAAKTPRAASGADTTLHFLVALAVVVACASAAGLAARRLDQSPVVGEIVAGVLLGPSVLGALAPGVQHSLLPPSVLPFLGALGQLGAVLFMFTVGLDLSLPALRRNGLAGSALLGHAGVALPFLGGVVLALRLPHGYRPTDVDTLPFVLFFGLSLSITAVPVLARLLSEKGLLRSRLGTLAMAAAGLADVTAWCLLALVLAVADGSWLGGAVTVAGTAAFALAVWLCVRPLLSRLLATSHAASAPAATVVLLTVLVCALATQCMGVHALFGALAAGLVMPRTAGVRQITWRVEGLTKWLLLPPFFVTVGLSVRLGSVQGGRGWLICGLILLVAVGSKVLGSAAAGRLMRLPWRKAGQLGAMMNCRGMTELIVLDVGLTTGLLSPPLFTMLVIMALVTTVMTAPLLRLMGHRDGARPPGPSGFPLAAVPGEDEPGADEPVTQPGGDQPGGGGRGRTPRTDPARPSPSSPPVPGRPSGSASPAPSPAPSPRRLEAVDDRAAPSSGRTGPQEAIFPPAAAPRMWEPPPTAESVRRWARAYANQPLLAPQLIDTLDAIGWLPSTEATRAVLDVLGTETTSMVRAPGKVVAWLRFVLEEHPEAAGEHRARIRAILDGLATAGVAAAVRLQRDLNA</sequence>
<dbReference type="Proteomes" id="UP000641932">
    <property type="component" value="Unassembled WGS sequence"/>
</dbReference>
<evidence type="ECO:0000313" key="11">
    <source>
        <dbReference type="Proteomes" id="UP000641932"/>
    </source>
</evidence>
<feature type="compositionally biased region" description="Basic and acidic residues" evidence="7">
    <location>
        <begin position="532"/>
        <end position="541"/>
    </location>
</feature>
<dbReference type="PANTHER" id="PTHR32468:SF0">
    <property type="entry name" value="K(+)_H(+) ANTIPORTER 1"/>
    <property type="match status" value="1"/>
</dbReference>
<keyword evidence="11" id="KW-1185">Reference proteome</keyword>
<evidence type="ECO:0000256" key="5">
    <source>
        <dbReference type="ARBA" id="ARBA00023065"/>
    </source>
</evidence>
<dbReference type="EMBL" id="BMMS01000015">
    <property type="protein sequence ID" value="GGO90581.1"/>
    <property type="molecule type" value="Genomic_DNA"/>
</dbReference>
<keyword evidence="6 8" id="KW-0472">Membrane</keyword>
<protein>
    <recommendedName>
        <fullName evidence="9">Cation/H+ exchanger transmembrane domain-containing protein</fullName>
    </recommendedName>
</protein>
<feature type="transmembrane region" description="Helical" evidence="8">
    <location>
        <begin position="155"/>
        <end position="176"/>
    </location>
</feature>
<keyword evidence="5" id="KW-0406">Ion transport</keyword>
<feature type="transmembrane region" description="Helical" evidence="8">
    <location>
        <begin position="59"/>
        <end position="79"/>
    </location>
</feature>
<feature type="transmembrane region" description="Helical" evidence="8">
    <location>
        <begin position="429"/>
        <end position="448"/>
    </location>
</feature>
<feature type="transmembrane region" description="Helical" evidence="8">
    <location>
        <begin position="292"/>
        <end position="321"/>
    </location>
</feature>
<dbReference type="RefSeq" id="WP_229698540.1">
    <property type="nucleotide sequence ID" value="NZ_BMMS01000015.1"/>
</dbReference>
<dbReference type="InterPro" id="IPR050794">
    <property type="entry name" value="CPA2_transporter"/>
</dbReference>
<feature type="transmembrane region" description="Helical" evidence="8">
    <location>
        <begin position="365"/>
        <end position="387"/>
    </location>
</feature>
<feature type="transmembrane region" description="Helical" evidence="8">
    <location>
        <begin position="188"/>
        <end position="210"/>
    </location>
</feature>
<reference evidence="10" key="2">
    <citation type="submission" date="2020-09" db="EMBL/GenBank/DDBJ databases">
        <authorList>
            <person name="Sun Q."/>
            <person name="Zhou Y."/>
        </authorList>
    </citation>
    <scope>NUCLEOTIDE SEQUENCE</scope>
    <source>
        <strain evidence="10">CGMCC 4.7201</strain>
    </source>
</reference>
<feature type="transmembrane region" description="Helical" evidence="8">
    <location>
        <begin position="250"/>
        <end position="271"/>
    </location>
</feature>
<proteinExistence type="predicted"/>
<evidence type="ECO:0000259" key="9">
    <source>
        <dbReference type="Pfam" id="PF00999"/>
    </source>
</evidence>
<keyword evidence="2" id="KW-0813">Transport</keyword>
<dbReference type="GO" id="GO:0015297">
    <property type="term" value="F:antiporter activity"/>
    <property type="evidence" value="ECO:0007669"/>
    <property type="project" value="InterPro"/>
</dbReference>
<evidence type="ECO:0000256" key="1">
    <source>
        <dbReference type="ARBA" id="ARBA00004141"/>
    </source>
</evidence>
<evidence type="ECO:0000256" key="2">
    <source>
        <dbReference type="ARBA" id="ARBA00022448"/>
    </source>
</evidence>
<feature type="transmembrane region" description="Helical" evidence="8">
    <location>
        <begin position="341"/>
        <end position="358"/>
    </location>
</feature>
<evidence type="ECO:0000256" key="7">
    <source>
        <dbReference type="SAM" id="MobiDB-lite"/>
    </source>
</evidence>
<gene>
    <name evidence="10" type="ORF">GCM10012280_36430</name>
</gene>
<evidence type="ECO:0000313" key="10">
    <source>
        <dbReference type="EMBL" id="GGO90581.1"/>
    </source>
</evidence>
<dbReference type="PANTHER" id="PTHR32468">
    <property type="entry name" value="CATION/H + ANTIPORTER"/>
    <property type="match status" value="1"/>
</dbReference>
<feature type="transmembrane region" description="Helical" evidence="8">
    <location>
        <begin position="91"/>
        <end position="109"/>
    </location>
</feature>